<evidence type="ECO:0000313" key="1">
    <source>
        <dbReference type="EMBL" id="SDF29682.1"/>
    </source>
</evidence>
<dbReference type="EMBL" id="FNBC01000039">
    <property type="protein sequence ID" value="SDF29682.1"/>
    <property type="molecule type" value="Genomic_DNA"/>
</dbReference>
<dbReference type="AlphaFoldDB" id="A0A1G7JXV3"/>
<keyword evidence="2" id="KW-1185">Reference proteome</keyword>
<organism evidence="1 2">
    <name type="scientific">Thermus arciformis</name>
    <dbReference type="NCBI Taxonomy" id="482827"/>
    <lineage>
        <taxon>Bacteria</taxon>
        <taxon>Thermotogati</taxon>
        <taxon>Deinococcota</taxon>
        <taxon>Deinococci</taxon>
        <taxon>Thermales</taxon>
        <taxon>Thermaceae</taxon>
        <taxon>Thermus</taxon>
    </lineage>
</organism>
<sequence>MTAWGALRARLPDLAAKLRALRPPRLRVTVDGRVVHGALAVPEEGDLEAHFARFGGPSRLKVALSGLTEGWLLEYLALLEERFPGAREVELLGVWAGNPPRLEVIARVRPRSPSP</sequence>
<dbReference type="RefSeq" id="WP_093008421.1">
    <property type="nucleotide sequence ID" value="NZ_FNBC01000039.1"/>
</dbReference>
<reference evidence="2" key="1">
    <citation type="submission" date="2016-10" db="EMBL/GenBank/DDBJ databases">
        <authorList>
            <person name="Varghese N."/>
            <person name="Submissions S."/>
        </authorList>
    </citation>
    <scope>NUCLEOTIDE SEQUENCE [LARGE SCALE GENOMIC DNA]</scope>
    <source>
        <strain evidence="2">CGMCC 1.6992</strain>
    </source>
</reference>
<evidence type="ECO:0000313" key="2">
    <source>
        <dbReference type="Proteomes" id="UP000199446"/>
    </source>
</evidence>
<dbReference type="OrthoDB" id="27185at2"/>
<protein>
    <submittedName>
        <fullName evidence="1">Uncharacterized protein</fullName>
    </submittedName>
</protein>
<dbReference type="Proteomes" id="UP000199446">
    <property type="component" value="Unassembled WGS sequence"/>
</dbReference>
<accession>A0A1G7JXV3</accession>
<gene>
    <name evidence="1" type="ORF">SAMN04488243_1396</name>
</gene>
<name>A0A1G7JXV3_9DEIN</name>
<proteinExistence type="predicted"/>